<dbReference type="PANTHER" id="PTHR13992">
    <property type="entry name" value="NUCLEAR RECEPTOR CO-REPRESSOR RELATED NCOR"/>
    <property type="match status" value="1"/>
</dbReference>
<dbReference type="Gene3D" id="1.10.10.60">
    <property type="entry name" value="Homeodomain-like"/>
    <property type="match status" value="1"/>
</dbReference>
<name>A0A167K3S5_CALVF</name>
<dbReference type="EMBL" id="KV417296">
    <property type="protein sequence ID" value="KZO94227.1"/>
    <property type="molecule type" value="Genomic_DNA"/>
</dbReference>
<dbReference type="PANTHER" id="PTHR13992:SF39">
    <property type="entry name" value="SMRTER, ISOFORM G"/>
    <property type="match status" value="1"/>
</dbReference>
<dbReference type="STRING" id="1330018.A0A167K3S5"/>
<dbReference type="OrthoDB" id="10258692at2759"/>
<evidence type="ECO:0000313" key="2">
    <source>
        <dbReference type="Proteomes" id="UP000076738"/>
    </source>
</evidence>
<gene>
    <name evidence="1" type="ORF">CALVIDRAFT_484689</name>
</gene>
<reference evidence="1 2" key="1">
    <citation type="journal article" date="2016" name="Mol. Biol. Evol.">
        <title>Comparative Genomics of Early-Diverging Mushroom-Forming Fungi Provides Insights into the Origins of Lignocellulose Decay Capabilities.</title>
        <authorList>
            <person name="Nagy L.G."/>
            <person name="Riley R."/>
            <person name="Tritt A."/>
            <person name="Adam C."/>
            <person name="Daum C."/>
            <person name="Floudas D."/>
            <person name="Sun H."/>
            <person name="Yadav J.S."/>
            <person name="Pangilinan J."/>
            <person name="Larsson K.H."/>
            <person name="Matsuura K."/>
            <person name="Barry K."/>
            <person name="Labutti K."/>
            <person name="Kuo R."/>
            <person name="Ohm R.A."/>
            <person name="Bhattacharya S.S."/>
            <person name="Shirouzu T."/>
            <person name="Yoshinaga Y."/>
            <person name="Martin F.M."/>
            <person name="Grigoriev I.V."/>
            <person name="Hibbett D.S."/>
        </authorList>
    </citation>
    <scope>NUCLEOTIDE SEQUENCE [LARGE SCALE GENOMIC DNA]</scope>
    <source>
        <strain evidence="1 2">TUFC12733</strain>
    </source>
</reference>
<accession>A0A167K3S5</accession>
<dbReference type="GO" id="GO:0006357">
    <property type="term" value="P:regulation of transcription by RNA polymerase II"/>
    <property type="evidence" value="ECO:0007669"/>
    <property type="project" value="TreeGrafter"/>
</dbReference>
<protein>
    <submittedName>
        <fullName evidence="1">Uncharacterized protein</fullName>
    </submittedName>
</protein>
<dbReference type="InterPro" id="IPR051571">
    <property type="entry name" value="N-CoR_corepressor"/>
</dbReference>
<feature type="non-terminal residue" evidence="1">
    <location>
        <position position="153"/>
    </location>
</feature>
<organism evidence="1 2">
    <name type="scientific">Calocera viscosa (strain TUFC12733)</name>
    <dbReference type="NCBI Taxonomy" id="1330018"/>
    <lineage>
        <taxon>Eukaryota</taxon>
        <taxon>Fungi</taxon>
        <taxon>Dikarya</taxon>
        <taxon>Basidiomycota</taxon>
        <taxon>Agaricomycotina</taxon>
        <taxon>Dacrymycetes</taxon>
        <taxon>Dacrymycetales</taxon>
        <taxon>Dacrymycetaceae</taxon>
        <taxon>Calocera</taxon>
    </lineage>
</organism>
<proteinExistence type="predicted"/>
<sequence length="153" mass="17472">MQTERIDRIVEGRRKRFALEKNTQTPVTPGMGFVFSDVESPAVPTRSSRRSAANVFFGDAVRSDLEMEAILEKIQMEESQDATFRSRYTTATIPDMDIVTEEVAQPKVDISDYVVTDPEEFYGVKASPDRWTSEEEEIFAMRYAQTPKQFGEI</sequence>
<keyword evidence="2" id="KW-1185">Reference proteome</keyword>
<dbReference type="AlphaFoldDB" id="A0A167K3S5"/>
<dbReference type="GO" id="GO:0034967">
    <property type="term" value="C:Set3 complex"/>
    <property type="evidence" value="ECO:0007669"/>
    <property type="project" value="TreeGrafter"/>
</dbReference>
<evidence type="ECO:0000313" key="1">
    <source>
        <dbReference type="EMBL" id="KZO94227.1"/>
    </source>
</evidence>
<dbReference type="Proteomes" id="UP000076738">
    <property type="component" value="Unassembled WGS sequence"/>
</dbReference>